<dbReference type="SMART" id="SM00418">
    <property type="entry name" value="HTH_ARSR"/>
    <property type="match status" value="1"/>
</dbReference>
<evidence type="ECO:0000313" key="2">
    <source>
        <dbReference type="EMBL" id="GAA2480659.1"/>
    </source>
</evidence>
<dbReference type="Pfam" id="PF01022">
    <property type="entry name" value="HTH_5"/>
    <property type="match status" value="1"/>
</dbReference>
<dbReference type="Proteomes" id="UP001500730">
    <property type="component" value="Unassembled WGS sequence"/>
</dbReference>
<evidence type="ECO:0000259" key="1">
    <source>
        <dbReference type="PROSITE" id="PS50987"/>
    </source>
</evidence>
<accession>A0ABP5YGM0</accession>
<keyword evidence="3" id="KW-1185">Reference proteome</keyword>
<dbReference type="PANTHER" id="PTHR39168:SF2">
    <property type="entry name" value="HTH-TYPE TRANSCRIPTIONAL REGULATOR CMTR"/>
    <property type="match status" value="1"/>
</dbReference>
<protein>
    <submittedName>
        <fullName evidence="2">Winged helix-turn-helix domain-containing protein</fullName>
    </submittedName>
</protein>
<dbReference type="InterPro" id="IPR036388">
    <property type="entry name" value="WH-like_DNA-bd_sf"/>
</dbReference>
<dbReference type="PRINTS" id="PR00778">
    <property type="entry name" value="HTHARSR"/>
</dbReference>
<gene>
    <name evidence="2" type="ORF">GCM10009858_17870</name>
</gene>
<reference evidence="3" key="1">
    <citation type="journal article" date="2019" name="Int. J. Syst. Evol. Microbiol.">
        <title>The Global Catalogue of Microorganisms (GCM) 10K type strain sequencing project: providing services to taxonomists for standard genome sequencing and annotation.</title>
        <authorList>
            <consortium name="The Broad Institute Genomics Platform"/>
            <consortium name="The Broad Institute Genome Sequencing Center for Infectious Disease"/>
            <person name="Wu L."/>
            <person name="Ma J."/>
        </authorList>
    </citation>
    <scope>NUCLEOTIDE SEQUENCE [LARGE SCALE GENOMIC DNA]</scope>
    <source>
        <strain evidence="3">JCM 16259</strain>
    </source>
</reference>
<name>A0ABP5YGM0_9MICO</name>
<dbReference type="NCBIfam" id="NF033788">
    <property type="entry name" value="HTH_metalloreg"/>
    <property type="match status" value="1"/>
</dbReference>
<dbReference type="InterPro" id="IPR052543">
    <property type="entry name" value="HTH_Metal-responsive_Reg"/>
</dbReference>
<dbReference type="InterPro" id="IPR001845">
    <property type="entry name" value="HTH_ArsR_DNA-bd_dom"/>
</dbReference>
<dbReference type="InterPro" id="IPR011991">
    <property type="entry name" value="ArsR-like_HTH"/>
</dbReference>
<evidence type="ECO:0000313" key="3">
    <source>
        <dbReference type="Proteomes" id="UP001500730"/>
    </source>
</evidence>
<feature type="domain" description="HTH arsR-type" evidence="1">
    <location>
        <begin position="6"/>
        <end position="100"/>
    </location>
</feature>
<dbReference type="EMBL" id="BAAARE010000007">
    <property type="protein sequence ID" value="GAA2480659.1"/>
    <property type="molecule type" value="Genomic_DNA"/>
</dbReference>
<proteinExistence type="predicted"/>
<dbReference type="SUPFAM" id="SSF46785">
    <property type="entry name" value="Winged helix' DNA-binding domain"/>
    <property type="match status" value="1"/>
</dbReference>
<dbReference type="InterPro" id="IPR036390">
    <property type="entry name" value="WH_DNA-bd_sf"/>
</dbReference>
<organism evidence="2 3">
    <name type="scientific">Terrabacter carboxydivorans</name>
    <dbReference type="NCBI Taxonomy" id="619730"/>
    <lineage>
        <taxon>Bacteria</taxon>
        <taxon>Bacillati</taxon>
        <taxon>Actinomycetota</taxon>
        <taxon>Actinomycetes</taxon>
        <taxon>Micrococcales</taxon>
        <taxon>Intrasporangiaceae</taxon>
        <taxon>Terrabacter</taxon>
    </lineage>
</organism>
<dbReference type="CDD" id="cd00090">
    <property type="entry name" value="HTH_ARSR"/>
    <property type="match status" value="1"/>
</dbReference>
<dbReference type="Gene3D" id="1.10.10.10">
    <property type="entry name" value="Winged helix-like DNA-binding domain superfamily/Winged helix DNA-binding domain"/>
    <property type="match status" value="1"/>
</dbReference>
<dbReference type="PANTHER" id="PTHR39168">
    <property type="entry name" value="TRANSCRIPTIONAL REGULATOR-RELATED"/>
    <property type="match status" value="1"/>
</dbReference>
<comment type="caution">
    <text evidence="2">The sequence shown here is derived from an EMBL/GenBank/DDBJ whole genome shotgun (WGS) entry which is preliminary data.</text>
</comment>
<sequence length="119" mass="12307">MIARMITATPTDALARFGHALSDATRVGVLLALKDGPGYPADLAEVLGVSRQSLSNHLACLRGCGLVVARAEGRRALYELTDARIGHALGDLIDLVLVVDPDCCGGVATAGVVREAARS</sequence>
<dbReference type="PROSITE" id="PS50987">
    <property type="entry name" value="HTH_ARSR_2"/>
    <property type="match status" value="1"/>
</dbReference>